<evidence type="ECO:0000313" key="1">
    <source>
        <dbReference type="EMBL" id="KMZ65386.1"/>
    </source>
</evidence>
<evidence type="ECO:0000313" key="2">
    <source>
        <dbReference type="Proteomes" id="UP000036987"/>
    </source>
</evidence>
<protein>
    <submittedName>
        <fullName evidence="1">Uncharacterized protein</fullName>
    </submittedName>
</protein>
<comment type="caution">
    <text evidence="1">The sequence shown here is derived from an EMBL/GenBank/DDBJ whole genome shotgun (WGS) entry which is preliminary data.</text>
</comment>
<name>A0A0K9P8N5_ZOSMR</name>
<accession>A0A0K9P8N5</accession>
<keyword evidence="2" id="KW-1185">Reference proteome</keyword>
<dbReference type="EMBL" id="LFYR01001041">
    <property type="protein sequence ID" value="KMZ65386.1"/>
    <property type="molecule type" value="Genomic_DNA"/>
</dbReference>
<reference evidence="2" key="1">
    <citation type="journal article" date="2016" name="Nature">
        <title>The genome of the seagrass Zostera marina reveals angiosperm adaptation to the sea.</title>
        <authorList>
            <person name="Olsen J.L."/>
            <person name="Rouze P."/>
            <person name="Verhelst B."/>
            <person name="Lin Y.-C."/>
            <person name="Bayer T."/>
            <person name="Collen J."/>
            <person name="Dattolo E."/>
            <person name="De Paoli E."/>
            <person name="Dittami S."/>
            <person name="Maumus F."/>
            <person name="Michel G."/>
            <person name="Kersting A."/>
            <person name="Lauritano C."/>
            <person name="Lohaus R."/>
            <person name="Toepel M."/>
            <person name="Tonon T."/>
            <person name="Vanneste K."/>
            <person name="Amirebrahimi M."/>
            <person name="Brakel J."/>
            <person name="Bostroem C."/>
            <person name="Chovatia M."/>
            <person name="Grimwood J."/>
            <person name="Jenkins J.W."/>
            <person name="Jueterbock A."/>
            <person name="Mraz A."/>
            <person name="Stam W.T."/>
            <person name="Tice H."/>
            <person name="Bornberg-Bauer E."/>
            <person name="Green P.J."/>
            <person name="Pearson G.A."/>
            <person name="Procaccini G."/>
            <person name="Duarte C.M."/>
            <person name="Schmutz J."/>
            <person name="Reusch T.B.H."/>
            <person name="Van de Peer Y."/>
        </authorList>
    </citation>
    <scope>NUCLEOTIDE SEQUENCE [LARGE SCALE GENOMIC DNA]</scope>
    <source>
        <strain evidence="2">cv. Finnish</strain>
    </source>
</reference>
<sequence>MHTFVMEILDDLKDKCETHASKLMQINSDAMVLEMHVGLALEGVSNLKMITSYVSNLFTGYANMSFYQKIPNNI</sequence>
<dbReference type="STRING" id="29655.A0A0K9P8N5"/>
<dbReference type="Gene3D" id="3.40.367.20">
    <property type="match status" value="1"/>
</dbReference>
<dbReference type="OrthoDB" id="419537at2759"/>
<proteinExistence type="predicted"/>
<organism evidence="1 2">
    <name type="scientific">Zostera marina</name>
    <name type="common">Eelgrass</name>
    <dbReference type="NCBI Taxonomy" id="29655"/>
    <lineage>
        <taxon>Eukaryota</taxon>
        <taxon>Viridiplantae</taxon>
        <taxon>Streptophyta</taxon>
        <taxon>Embryophyta</taxon>
        <taxon>Tracheophyta</taxon>
        <taxon>Spermatophyta</taxon>
        <taxon>Magnoliopsida</taxon>
        <taxon>Liliopsida</taxon>
        <taxon>Zosteraceae</taxon>
        <taxon>Zostera</taxon>
    </lineage>
</organism>
<dbReference type="Proteomes" id="UP000036987">
    <property type="component" value="Unassembled WGS sequence"/>
</dbReference>
<gene>
    <name evidence="1" type="ORF">ZOSMA_323G00120</name>
</gene>
<dbReference type="AlphaFoldDB" id="A0A0K9P8N5"/>